<feature type="region of interest" description="Disordered" evidence="2">
    <location>
        <begin position="464"/>
        <end position="495"/>
    </location>
</feature>
<feature type="compositionally biased region" description="Polar residues" evidence="2">
    <location>
        <begin position="213"/>
        <end position="254"/>
    </location>
</feature>
<keyword evidence="1" id="KW-0175">Coiled coil</keyword>
<protein>
    <submittedName>
        <fullName evidence="3">Uncharacterized protein</fullName>
    </submittedName>
</protein>
<evidence type="ECO:0000256" key="2">
    <source>
        <dbReference type="SAM" id="MobiDB-lite"/>
    </source>
</evidence>
<feature type="coiled-coil region" evidence="1">
    <location>
        <begin position="89"/>
        <end position="116"/>
    </location>
</feature>
<gene>
    <name evidence="3" type="ORF">WJX73_010235</name>
</gene>
<reference evidence="3 4" key="1">
    <citation type="journal article" date="2024" name="Nat. Commun.">
        <title>Phylogenomics reveals the evolutionary origins of lichenization in chlorophyte algae.</title>
        <authorList>
            <person name="Puginier C."/>
            <person name="Libourel C."/>
            <person name="Otte J."/>
            <person name="Skaloud P."/>
            <person name="Haon M."/>
            <person name="Grisel S."/>
            <person name="Petersen M."/>
            <person name="Berrin J.G."/>
            <person name="Delaux P.M."/>
            <person name="Dal Grande F."/>
            <person name="Keller J."/>
        </authorList>
    </citation>
    <scope>NUCLEOTIDE SEQUENCE [LARGE SCALE GENOMIC DNA]</scope>
    <source>
        <strain evidence="3 4">SAG 2036</strain>
    </source>
</reference>
<feature type="region of interest" description="Disordered" evidence="2">
    <location>
        <begin position="192"/>
        <end position="282"/>
    </location>
</feature>
<feature type="compositionally biased region" description="Low complexity" evidence="2">
    <location>
        <begin position="477"/>
        <end position="490"/>
    </location>
</feature>
<organism evidence="3 4">
    <name type="scientific">Symbiochloris irregularis</name>
    <dbReference type="NCBI Taxonomy" id="706552"/>
    <lineage>
        <taxon>Eukaryota</taxon>
        <taxon>Viridiplantae</taxon>
        <taxon>Chlorophyta</taxon>
        <taxon>core chlorophytes</taxon>
        <taxon>Trebouxiophyceae</taxon>
        <taxon>Trebouxiales</taxon>
        <taxon>Trebouxiaceae</taxon>
        <taxon>Symbiochloris</taxon>
    </lineage>
</organism>
<name>A0AAW1PBP6_9CHLO</name>
<feature type="region of interest" description="Disordered" evidence="2">
    <location>
        <begin position="324"/>
        <end position="346"/>
    </location>
</feature>
<accession>A0AAW1PBP6</accession>
<keyword evidence="4" id="KW-1185">Reference proteome</keyword>
<proteinExistence type="predicted"/>
<evidence type="ECO:0000256" key="1">
    <source>
        <dbReference type="SAM" id="Coils"/>
    </source>
</evidence>
<feature type="region of interest" description="Disordered" evidence="2">
    <location>
        <begin position="379"/>
        <end position="422"/>
    </location>
</feature>
<evidence type="ECO:0000313" key="3">
    <source>
        <dbReference type="EMBL" id="KAK9805864.1"/>
    </source>
</evidence>
<dbReference type="AlphaFoldDB" id="A0AAW1PBP6"/>
<feature type="region of interest" description="Disordered" evidence="2">
    <location>
        <begin position="555"/>
        <end position="574"/>
    </location>
</feature>
<evidence type="ECO:0000313" key="4">
    <source>
        <dbReference type="Proteomes" id="UP001465755"/>
    </source>
</evidence>
<feature type="compositionally biased region" description="Low complexity" evidence="2">
    <location>
        <begin position="825"/>
        <end position="838"/>
    </location>
</feature>
<dbReference type="EMBL" id="JALJOQ010000041">
    <property type="protein sequence ID" value="KAK9805864.1"/>
    <property type="molecule type" value="Genomic_DNA"/>
</dbReference>
<sequence length="847" mass="88396">MKLQAKYRREDEVQADVWVESPTASKGLQVTDPSQQQHLARQLESQTLKSQVALGKQPMCKDEMGTALVDHESLNVEEATVMEQRYALVAHIERHLAKLQRQLQNLTARFRELMGIIREGAMLEVDLVEEQLATQKALLLLDVRRGEHEGLWERFDTDAIAAATAEARERVVSYMNAHFCPTNALLRSTLEAHGLPSSAPPPSTCQPGAICTPDTSTEADPTQCRQSMTPSLGSTVAPSATSGKATINHSSGQAGQCEPKRGDTGSKSGDLAPTDDKGATLDNPVASSAAAAADARALVCLLPRDAAKVKDNLSSDIRTAPPCKAGEVVPGPGSTRALGKPAASTPRPSVLVANMAANSFETGETVAAEITALQPHVSHCMKSSDQGKPSTGADRRWLVLPGSKPGGKRAAPDTGSEKRSETLTLADAPALDEETREACAAAAGEAYPCSPLAAGMWRLQPDMPATVPSPEADKGPRVSTSSAAAARTPVQPSCGLKKAEAEPFAPLGAGPDMGMGLAEDEEEDYLARAREEAAENMAWLEDMVLDSMHDKHRHPSALSCSSRLPAPPRDSYPATSEALMPQRVSRLQPGLGAFSSDMRPMGQPPLLASGIGSTSTHNTASACGTVSSSGEGIKLQSAAACGMPAAKKPSRSVLRSSTNMRGAGEAPAGMELLHAPIPASPDRIPAKVAARAVPQSRRSLEHKRAVSQSSLPSSILLADTVAPGKPCMEAAEAHQWLDDVLFGDPGNCAPSTTTVLLGTGGPSGPHYGLDADVSNYCSAETSPIHPAALEKSRGFTGNTTHMAPGTPRPNSSSSSSSSRKDGFTSAAQSARAAAASGSQCTAPPTGR</sequence>
<feature type="region of interest" description="Disordered" evidence="2">
    <location>
        <begin position="794"/>
        <end position="847"/>
    </location>
</feature>
<dbReference type="Proteomes" id="UP001465755">
    <property type="component" value="Unassembled WGS sequence"/>
</dbReference>
<comment type="caution">
    <text evidence="3">The sequence shown here is derived from an EMBL/GenBank/DDBJ whole genome shotgun (WGS) entry which is preliminary data.</text>
</comment>